<feature type="repeat" description="ANK" evidence="3">
    <location>
        <begin position="811"/>
        <end position="843"/>
    </location>
</feature>
<dbReference type="PROSITE" id="PS50297">
    <property type="entry name" value="ANK_REP_REGION"/>
    <property type="match status" value="2"/>
</dbReference>
<feature type="repeat" description="ANK" evidence="3">
    <location>
        <begin position="775"/>
        <end position="809"/>
    </location>
</feature>
<gene>
    <name evidence="4" type="ORF">QTG54_002715</name>
</gene>
<comment type="caution">
    <text evidence="4">The sequence shown here is derived from an EMBL/GenBank/DDBJ whole genome shotgun (WGS) entry which is preliminary data.</text>
</comment>
<protein>
    <submittedName>
        <fullName evidence="4">Ankyrin repeat domain-containing protein</fullName>
    </submittedName>
</protein>
<evidence type="ECO:0000256" key="2">
    <source>
        <dbReference type="ARBA" id="ARBA00023043"/>
    </source>
</evidence>
<accession>A0AAD8YGZ4</accession>
<dbReference type="InterPro" id="IPR002110">
    <property type="entry name" value="Ankyrin_rpt"/>
</dbReference>
<dbReference type="PANTHER" id="PTHR24171">
    <property type="entry name" value="ANKYRIN REPEAT DOMAIN-CONTAINING PROTEIN 39-RELATED"/>
    <property type="match status" value="1"/>
</dbReference>
<dbReference type="PROSITE" id="PS50088">
    <property type="entry name" value="ANK_REPEAT"/>
    <property type="match status" value="3"/>
</dbReference>
<dbReference type="AlphaFoldDB" id="A0AAD8YGZ4"/>
<dbReference type="EMBL" id="JATAAI010000004">
    <property type="protein sequence ID" value="KAK1746108.1"/>
    <property type="molecule type" value="Genomic_DNA"/>
</dbReference>
<reference evidence="4" key="1">
    <citation type="submission" date="2023-06" db="EMBL/GenBank/DDBJ databases">
        <title>Survivors Of The Sea: Transcriptome response of Skeletonema marinoi to long-term dormancy.</title>
        <authorList>
            <person name="Pinder M.I.M."/>
            <person name="Kourtchenko O."/>
            <person name="Robertson E.K."/>
            <person name="Larsson T."/>
            <person name="Maumus F."/>
            <person name="Osuna-Cruz C.M."/>
            <person name="Vancaester E."/>
            <person name="Stenow R."/>
            <person name="Vandepoele K."/>
            <person name="Ploug H."/>
            <person name="Bruchert V."/>
            <person name="Godhe A."/>
            <person name="Topel M."/>
        </authorList>
    </citation>
    <scope>NUCLEOTIDE SEQUENCE</scope>
    <source>
        <strain evidence="4">R05AC</strain>
    </source>
</reference>
<keyword evidence="2 3" id="KW-0040">ANK repeat</keyword>
<proteinExistence type="predicted"/>
<dbReference type="Pfam" id="PF00023">
    <property type="entry name" value="Ank"/>
    <property type="match status" value="1"/>
</dbReference>
<dbReference type="SMART" id="SM00248">
    <property type="entry name" value="ANK"/>
    <property type="match status" value="8"/>
</dbReference>
<dbReference type="Pfam" id="PF12796">
    <property type="entry name" value="Ank_2"/>
    <property type="match status" value="2"/>
</dbReference>
<dbReference type="Gene3D" id="1.25.40.20">
    <property type="entry name" value="Ankyrin repeat-containing domain"/>
    <property type="match status" value="3"/>
</dbReference>
<dbReference type="SUPFAM" id="SSF48403">
    <property type="entry name" value="Ankyrin repeat"/>
    <property type="match status" value="1"/>
</dbReference>
<keyword evidence="1" id="KW-0677">Repeat</keyword>
<sequence>MERQISCCQNSSTCSRPLQQWLLQSPTFCRHNSNCLFGAIRENDVDLVKYIARQMGDEVMTELLTTHETAFGDTCLGFAASLGRLDIVTLFLDEIKRIASNSEVKVAMSDLVNRETSRGKIAIIEAIKCGKVDVVSTLLSNAASVKLPSKTHGKSALDWAIIGKNEAMLAMINQHLQLSEHITSLFKAISNRDKKAVVSLTEGGTPHTPHSTPLSDRLETLRSQIEQEKQKSCELSQLFSQEKPKLDAAISEREIRVKAIDDMRSERQDMVTKRRRDFIEVVAVLKLAATESNIAALSNTESPLECELIAKALCTLFCIKINEQASGSGAPFFQKILSMMRDKHNFLHRVKHYQLVPSQAKLAASVQVDGIPGTCSDYISVSDESASLGALMNSIARYLSTLFDQITIHEHERSLLMKQRAEDDMLQRNTTDMEVLKSRCAILRRELRVTMDSYRTLQQKLNKLQRENVVASVMNAKALNGHTVLSWAAAVGNIDIVKVLLKHGANTGIEERCVCTSVIIIQAAYRHYFWRRGRHDNEDLEQRERERCVNLRIRTLSRSVRDHLQSIHLPLAEALFNGNTEVASLLDKADISLFQAINLLHLFQGPCSTPPRPLTSPTLRVESNFEDMLSSIILAGNVFSEEEELRNCPYVASLKFASSTIDAFLQYRKHSLEKKISSRRDTLFQNHRKEKIIELTSAMHKSNFEGMIKASEEACIPLDHEDSVGMTPLIRAVIVGSTTQNRYKRRPGGKEMSAVTYLLGRVSHLSPTVDYENRLGHTAMSMACSYSNGGMETIRDLLQGGADINRQSSLDGNTPLHHACKAGNLDVVAELIRCGANHTLKNHLNHTATDFVEGSVADYLQSLKRSEEGSMHNDSK</sequence>
<keyword evidence="5" id="KW-1185">Reference proteome</keyword>
<dbReference type="Proteomes" id="UP001224775">
    <property type="component" value="Unassembled WGS sequence"/>
</dbReference>
<evidence type="ECO:0000313" key="5">
    <source>
        <dbReference type="Proteomes" id="UP001224775"/>
    </source>
</evidence>
<dbReference type="InterPro" id="IPR036770">
    <property type="entry name" value="Ankyrin_rpt-contain_sf"/>
</dbReference>
<evidence type="ECO:0000313" key="4">
    <source>
        <dbReference type="EMBL" id="KAK1746108.1"/>
    </source>
</evidence>
<name>A0AAD8YGZ4_9STRA</name>
<evidence type="ECO:0000256" key="3">
    <source>
        <dbReference type="PROSITE-ProRule" id="PRU00023"/>
    </source>
</evidence>
<evidence type="ECO:0000256" key="1">
    <source>
        <dbReference type="ARBA" id="ARBA00022737"/>
    </source>
</evidence>
<feature type="repeat" description="ANK" evidence="3">
    <location>
        <begin position="480"/>
        <end position="512"/>
    </location>
</feature>
<organism evidence="4 5">
    <name type="scientific">Skeletonema marinoi</name>
    <dbReference type="NCBI Taxonomy" id="267567"/>
    <lineage>
        <taxon>Eukaryota</taxon>
        <taxon>Sar</taxon>
        <taxon>Stramenopiles</taxon>
        <taxon>Ochrophyta</taxon>
        <taxon>Bacillariophyta</taxon>
        <taxon>Coscinodiscophyceae</taxon>
        <taxon>Thalassiosirophycidae</taxon>
        <taxon>Thalassiosirales</taxon>
        <taxon>Skeletonemataceae</taxon>
        <taxon>Skeletonema</taxon>
        <taxon>Skeletonema marinoi-dohrnii complex</taxon>
    </lineage>
</organism>